<reference evidence="6 7" key="1">
    <citation type="submission" date="2023-03" db="EMBL/GenBank/DDBJ databases">
        <title>High-quality genome of Scylla paramamosain provides insights in environmental adaptation.</title>
        <authorList>
            <person name="Zhang L."/>
        </authorList>
    </citation>
    <scope>NUCLEOTIDE SEQUENCE [LARGE SCALE GENOMIC DNA]</scope>
    <source>
        <strain evidence="6">LZ_2023a</strain>
        <tissue evidence="6">Muscle</tissue>
    </source>
</reference>
<comment type="caution">
    <text evidence="6">The sequence shown here is derived from an EMBL/GenBank/DDBJ whole genome shotgun (WGS) entry which is preliminary data.</text>
</comment>
<dbReference type="PROSITE" id="PS00626">
    <property type="entry name" value="RCC1_2"/>
    <property type="match status" value="3"/>
</dbReference>
<feature type="region of interest" description="Disordered" evidence="4">
    <location>
        <begin position="1"/>
        <end position="49"/>
    </location>
</feature>
<evidence type="ECO:0000256" key="4">
    <source>
        <dbReference type="SAM" id="MobiDB-lite"/>
    </source>
</evidence>
<feature type="repeat" description="RCC1" evidence="3">
    <location>
        <begin position="344"/>
        <end position="396"/>
    </location>
</feature>
<evidence type="ECO:0000313" key="7">
    <source>
        <dbReference type="Proteomes" id="UP001487740"/>
    </source>
</evidence>
<proteinExistence type="predicted"/>
<feature type="repeat" description="RCC1" evidence="3">
    <location>
        <begin position="118"/>
        <end position="169"/>
    </location>
</feature>
<evidence type="ECO:0000256" key="1">
    <source>
        <dbReference type="ARBA" id="ARBA00022658"/>
    </source>
</evidence>
<organism evidence="6 7">
    <name type="scientific">Scylla paramamosain</name>
    <name type="common">Mud crab</name>
    <dbReference type="NCBI Taxonomy" id="85552"/>
    <lineage>
        <taxon>Eukaryota</taxon>
        <taxon>Metazoa</taxon>
        <taxon>Ecdysozoa</taxon>
        <taxon>Arthropoda</taxon>
        <taxon>Crustacea</taxon>
        <taxon>Multicrustacea</taxon>
        <taxon>Malacostraca</taxon>
        <taxon>Eumalacostraca</taxon>
        <taxon>Eucarida</taxon>
        <taxon>Decapoda</taxon>
        <taxon>Pleocyemata</taxon>
        <taxon>Brachyura</taxon>
        <taxon>Eubrachyura</taxon>
        <taxon>Portunoidea</taxon>
        <taxon>Portunidae</taxon>
        <taxon>Portuninae</taxon>
        <taxon>Scylla</taxon>
    </lineage>
</organism>
<evidence type="ECO:0000256" key="2">
    <source>
        <dbReference type="ARBA" id="ARBA00022737"/>
    </source>
</evidence>
<protein>
    <recommendedName>
        <fullName evidence="5">RCC1-like domain-containing protein</fullName>
    </recommendedName>
</protein>
<dbReference type="GO" id="GO:0005737">
    <property type="term" value="C:cytoplasm"/>
    <property type="evidence" value="ECO:0007669"/>
    <property type="project" value="TreeGrafter"/>
</dbReference>
<dbReference type="InterPro" id="IPR009091">
    <property type="entry name" value="RCC1/BLIP-II"/>
</dbReference>
<sequence>MCGGGRSEGPGKMMSRRSRAPARASVANAVPAKPGRGRGRKRTQTEIPATEPKKVKLQLEVPQVDSGVVLTVGMGDVGQLGLGPDVEEKTRPAVVDLPEGIVAIAAGGLHTVCLDKNGKVHTWGCNDEGALGRNTTCEEDCFISGVVELDAKVVQISAGDCHSAALTETGDVYIWGCFRDNNGPLGLVTEGSGSRTPQQVLAGTPVIKVSSGNNHLALLSQDGQVFTCGCGEIGQLGRIAEVFASRSSRNRNGIQALLDPQPIKVYYRRKAVLFDEVWAGGLGTFVRAKATGDIYGFGLNNYNQMGDDDTNQKFQPVRLKNFAGKTWKQLSIGQHHSLGVTEDGVAHCMGRREYGRLGLGELKEDMKKPTPITSLEEHKAKSVSAGECVSLVVVEGGQVFGFGMGTNNQLAQGDDEDQLVPVPLGGKQLAERNVVTAQAGGQHTVILAVPK</sequence>
<dbReference type="SUPFAM" id="SSF50985">
    <property type="entry name" value="RCC1/BLIP-II"/>
    <property type="match status" value="1"/>
</dbReference>
<dbReference type="GO" id="GO:0005085">
    <property type="term" value="F:guanyl-nucleotide exchange factor activity"/>
    <property type="evidence" value="ECO:0007669"/>
    <property type="project" value="TreeGrafter"/>
</dbReference>
<feature type="compositionally biased region" description="Low complexity" evidence="4">
    <location>
        <begin position="21"/>
        <end position="32"/>
    </location>
</feature>
<dbReference type="Gene3D" id="2.130.10.30">
    <property type="entry name" value="Regulator of chromosome condensation 1/beta-lactamase-inhibitor protein II"/>
    <property type="match status" value="1"/>
</dbReference>
<feature type="repeat" description="RCC1" evidence="3">
    <location>
        <begin position="397"/>
        <end position="450"/>
    </location>
</feature>
<dbReference type="Pfam" id="PF25390">
    <property type="entry name" value="WD40_RLD"/>
    <property type="match status" value="1"/>
</dbReference>
<dbReference type="InterPro" id="IPR051553">
    <property type="entry name" value="Ran_GTPase-activating"/>
</dbReference>
<dbReference type="PANTHER" id="PTHR45982">
    <property type="entry name" value="REGULATOR OF CHROMOSOME CONDENSATION"/>
    <property type="match status" value="1"/>
</dbReference>
<keyword evidence="2" id="KW-0677">Repeat</keyword>
<dbReference type="PROSITE" id="PS50012">
    <property type="entry name" value="RCC1_3"/>
    <property type="match status" value="6"/>
</dbReference>
<dbReference type="PANTHER" id="PTHR45982:SF1">
    <property type="entry name" value="REGULATOR OF CHROMOSOME CONDENSATION"/>
    <property type="match status" value="1"/>
</dbReference>
<feature type="repeat" description="RCC1" evidence="3">
    <location>
        <begin position="292"/>
        <end position="343"/>
    </location>
</feature>
<dbReference type="InterPro" id="IPR058923">
    <property type="entry name" value="RCC1-like_dom"/>
</dbReference>
<dbReference type="PROSITE" id="PS00625">
    <property type="entry name" value="RCC1_1"/>
    <property type="match status" value="1"/>
</dbReference>
<feature type="domain" description="RCC1-like" evidence="5">
    <location>
        <begin position="69"/>
        <end position="446"/>
    </location>
</feature>
<keyword evidence="7" id="KW-1185">Reference proteome</keyword>
<feature type="repeat" description="RCC1" evidence="3">
    <location>
        <begin position="67"/>
        <end position="117"/>
    </location>
</feature>
<evidence type="ECO:0000313" key="6">
    <source>
        <dbReference type="EMBL" id="KAK8376139.1"/>
    </source>
</evidence>
<keyword evidence="1" id="KW-0344">Guanine-nucleotide releasing factor</keyword>
<dbReference type="PRINTS" id="PR00633">
    <property type="entry name" value="RCCNDNSATION"/>
</dbReference>
<evidence type="ECO:0000259" key="5">
    <source>
        <dbReference type="Pfam" id="PF25390"/>
    </source>
</evidence>
<name>A0AAW0SMC0_SCYPA</name>
<dbReference type="InterPro" id="IPR000408">
    <property type="entry name" value="Reg_chr_condens"/>
</dbReference>
<dbReference type="EMBL" id="JARAKH010000049">
    <property type="protein sequence ID" value="KAK8376139.1"/>
    <property type="molecule type" value="Genomic_DNA"/>
</dbReference>
<gene>
    <name evidence="6" type="ORF">O3P69_008695</name>
</gene>
<dbReference type="AlphaFoldDB" id="A0AAW0SMC0"/>
<dbReference type="Proteomes" id="UP001487740">
    <property type="component" value="Unassembled WGS sequence"/>
</dbReference>
<accession>A0AAW0SMC0</accession>
<feature type="repeat" description="RCC1" evidence="3">
    <location>
        <begin position="170"/>
        <end position="222"/>
    </location>
</feature>
<evidence type="ECO:0000256" key="3">
    <source>
        <dbReference type="PROSITE-ProRule" id="PRU00235"/>
    </source>
</evidence>